<dbReference type="VEuPathDB" id="FungiDB:PSHT_02294"/>
<sequence>MKLKEYESRVRIVSLSVKQQRLGLGLSAQQQHYQTISSTEHKKTGTARPCPTTNRVASIQNNPRKLINAATNRRGLDRDLVELLKALGHTLPISYPLITNDRSPVLNGNDFNMIQSTRPKLLSRLSARSLAVFVQYILASRFDSFTLALIEYLNISSSDTFTSSVFNTHQQILIYQTLIGLSRTKRQWLTPEDKDLLYVTDKANSKYFERLLELSGSKDLSCGLGPEDLRCVMRSLRRSNHPLFWDHNLIRHIWQEIVKTETNDNRRRTNARLGIRSILHWISVHNQHSTVTSPELHREGDLESQPHQQELSPGMWSLCLQVWSQLLDWGEIVREDLVSSTSSNEEQNTTNVLSPAEQAILTMLSPIIRSAIRAYTNEPLSRDNHKLFKNACEALQLLMERSTSSETSSAAVEELIPQLTKTFLKVLHIDHRAPAPKIVSILVQYPSLITVTQRWSNFGISESDYKLYQETLDSLYQLGRAELLVDFWVSLLPLINVSKTGWTIDKLLDSLTELSNPLVRSISGKPLNGFKYARLILKIIEVLKEEHDSRLMSSRRKAFRLIFERRDLHKFDWLKREERRFDRDGIEITVQESEPANEQILESKIEMIIELWNSSWKLTPRRTKEEDTQEPEPILLLSTLIGVTKLVENIRTEKTLLLLKMVISRFIADRTPPLTPTQSRSRYLINPNPILTNYERTKLIESHLTIGNELSNKFIIDLFQDFIRLKIVPSVHDLKLLHTFLLKLNPVKTEVFWNKNAGLVNGLPWDLTDLSAMNFPNPTWDSFRIHTANHVFRHKINKLQNSNSSYNPPKSHPPQT</sequence>
<dbReference type="EMBL" id="PKSL01000159">
    <property type="protein sequence ID" value="POW01446.1"/>
    <property type="molecule type" value="Genomic_DNA"/>
</dbReference>
<organism evidence="1 2">
    <name type="scientific">Puccinia striiformis</name>
    <dbReference type="NCBI Taxonomy" id="27350"/>
    <lineage>
        <taxon>Eukaryota</taxon>
        <taxon>Fungi</taxon>
        <taxon>Dikarya</taxon>
        <taxon>Basidiomycota</taxon>
        <taxon>Pucciniomycotina</taxon>
        <taxon>Pucciniomycetes</taxon>
        <taxon>Pucciniales</taxon>
        <taxon>Pucciniaceae</taxon>
        <taxon>Puccinia</taxon>
    </lineage>
</organism>
<dbReference type="AlphaFoldDB" id="A0A2S4UW04"/>
<keyword evidence="2" id="KW-1185">Reference proteome</keyword>
<name>A0A2S4UW04_9BASI</name>
<accession>A0A2S4UW04</accession>
<reference evidence="1" key="1">
    <citation type="submission" date="2017-12" db="EMBL/GenBank/DDBJ databases">
        <title>Gene loss provides genomic basis for host adaptation in cereal stripe rust fungi.</title>
        <authorList>
            <person name="Xia C."/>
        </authorList>
    </citation>
    <scope>NUCLEOTIDE SEQUENCE [LARGE SCALE GENOMIC DNA]</scope>
    <source>
        <strain evidence="1">93-210</strain>
    </source>
</reference>
<proteinExistence type="predicted"/>
<comment type="caution">
    <text evidence="1">The sequence shown here is derived from an EMBL/GenBank/DDBJ whole genome shotgun (WGS) entry which is preliminary data.</text>
</comment>
<dbReference type="VEuPathDB" id="FungiDB:PSTT_12525"/>
<evidence type="ECO:0000313" key="1">
    <source>
        <dbReference type="EMBL" id="POW01446.1"/>
    </source>
</evidence>
<gene>
    <name evidence="1" type="ORF">PSTT_12525</name>
</gene>
<protein>
    <submittedName>
        <fullName evidence="1">Uncharacterized protein</fullName>
    </submittedName>
</protein>
<evidence type="ECO:0000313" key="2">
    <source>
        <dbReference type="Proteomes" id="UP000239156"/>
    </source>
</evidence>
<dbReference type="Proteomes" id="UP000239156">
    <property type="component" value="Unassembled WGS sequence"/>
</dbReference>